<keyword evidence="9 11" id="KW-0342">GTP-binding</keyword>
<dbReference type="InterPro" id="IPR006689">
    <property type="entry name" value="Small_GTPase_ARF/SAR"/>
</dbReference>
<dbReference type="InterPro" id="IPR027417">
    <property type="entry name" value="P-loop_NTPase"/>
</dbReference>
<dbReference type="InterPro" id="IPR005225">
    <property type="entry name" value="Small_GTP-bd"/>
</dbReference>
<evidence type="ECO:0000256" key="2">
    <source>
        <dbReference type="ARBA" id="ARBA00010290"/>
    </source>
</evidence>
<evidence type="ECO:0000313" key="12">
    <source>
        <dbReference type="EMBL" id="CAF2117958.1"/>
    </source>
</evidence>
<dbReference type="SUPFAM" id="SSF52540">
    <property type="entry name" value="P-loop containing nucleoside triphosphate hydrolases"/>
    <property type="match status" value="1"/>
</dbReference>
<dbReference type="GO" id="GO:0003924">
    <property type="term" value="F:GTPase activity"/>
    <property type="evidence" value="ECO:0007669"/>
    <property type="project" value="InterPro"/>
</dbReference>
<dbReference type="NCBIfam" id="TIGR00231">
    <property type="entry name" value="small_GTP"/>
    <property type="match status" value="1"/>
</dbReference>
<dbReference type="AlphaFoldDB" id="A0A816UUR0"/>
<evidence type="ECO:0000256" key="11">
    <source>
        <dbReference type="PIRSR" id="PIRSR606689-1"/>
    </source>
</evidence>
<keyword evidence="3" id="KW-0813">Transport</keyword>
<reference evidence="12" key="1">
    <citation type="submission" date="2021-02" db="EMBL/GenBank/DDBJ databases">
        <authorList>
            <person name="Nowell W R."/>
        </authorList>
    </citation>
    <scope>NUCLEOTIDE SEQUENCE</scope>
</reference>
<sequence>MGSFLSRLYDVLVLFEEEKCARILMLGLDAAGFNIEQVSPCRDLSFTVWDVAGQAKIRGVRRSCYRGTEGLIFVVDSNDPERIEEAREEFEDILKFPDMSNVPIVVIANKQDLPNAMKPSEIIPKSGMNKLHGKHKWHVQSTCAITGDGLIDATV</sequence>
<evidence type="ECO:0000313" key="14">
    <source>
        <dbReference type="Proteomes" id="UP000663824"/>
    </source>
</evidence>
<keyword evidence="5 11" id="KW-0547">Nucleotide-binding</keyword>
<evidence type="ECO:0000256" key="7">
    <source>
        <dbReference type="ARBA" id="ARBA00022927"/>
    </source>
</evidence>
<dbReference type="InterPro" id="IPR024156">
    <property type="entry name" value="Small_GTPase_ARF"/>
</dbReference>
<dbReference type="GO" id="GO:0005525">
    <property type="term" value="F:GTP binding"/>
    <property type="evidence" value="ECO:0007669"/>
    <property type="project" value="UniProtKB-KW"/>
</dbReference>
<comment type="caution">
    <text evidence="12">The sequence shown here is derived from an EMBL/GenBank/DDBJ whole genome shotgun (WGS) entry which is preliminary data.</text>
</comment>
<evidence type="ECO:0000256" key="9">
    <source>
        <dbReference type="ARBA" id="ARBA00023134"/>
    </source>
</evidence>
<comment type="similarity">
    <text evidence="2">Belongs to the small GTPase superfamily. Arf family.</text>
</comment>
<evidence type="ECO:0008006" key="15">
    <source>
        <dbReference type="Google" id="ProtNLM"/>
    </source>
</evidence>
<protein>
    <recommendedName>
        <fullName evidence="15">ADP-ribosylation factor</fullName>
    </recommendedName>
</protein>
<evidence type="ECO:0000256" key="6">
    <source>
        <dbReference type="ARBA" id="ARBA00022892"/>
    </source>
</evidence>
<dbReference type="PANTHER" id="PTHR11711">
    <property type="entry name" value="ADP RIBOSYLATION FACTOR-RELATED"/>
    <property type="match status" value="1"/>
</dbReference>
<organism evidence="12 14">
    <name type="scientific">Rotaria magnacalcarata</name>
    <dbReference type="NCBI Taxonomy" id="392030"/>
    <lineage>
        <taxon>Eukaryota</taxon>
        <taxon>Metazoa</taxon>
        <taxon>Spiralia</taxon>
        <taxon>Gnathifera</taxon>
        <taxon>Rotifera</taxon>
        <taxon>Eurotatoria</taxon>
        <taxon>Bdelloidea</taxon>
        <taxon>Philodinida</taxon>
        <taxon>Philodinidae</taxon>
        <taxon>Rotaria</taxon>
    </lineage>
</organism>
<dbReference type="GO" id="GO:0005794">
    <property type="term" value="C:Golgi apparatus"/>
    <property type="evidence" value="ECO:0007669"/>
    <property type="project" value="UniProtKB-SubCell"/>
</dbReference>
<dbReference type="PROSITE" id="PS51417">
    <property type="entry name" value="ARF"/>
    <property type="match status" value="1"/>
</dbReference>
<proteinExistence type="inferred from homology"/>
<dbReference type="GO" id="GO:0015031">
    <property type="term" value="P:protein transport"/>
    <property type="evidence" value="ECO:0007669"/>
    <property type="project" value="UniProtKB-KW"/>
</dbReference>
<evidence type="ECO:0000256" key="4">
    <source>
        <dbReference type="ARBA" id="ARBA00022707"/>
    </source>
</evidence>
<evidence type="ECO:0000256" key="10">
    <source>
        <dbReference type="ARBA" id="ARBA00023288"/>
    </source>
</evidence>
<dbReference type="EMBL" id="CAJNRE010013363">
    <property type="protein sequence ID" value="CAF2117958.1"/>
    <property type="molecule type" value="Genomic_DNA"/>
</dbReference>
<evidence type="ECO:0000256" key="8">
    <source>
        <dbReference type="ARBA" id="ARBA00023034"/>
    </source>
</evidence>
<dbReference type="SMART" id="SM00178">
    <property type="entry name" value="SAR"/>
    <property type="match status" value="1"/>
</dbReference>
<dbReference type="Pfam" id="PF00025">
    <property type="entry name" value="Arf"/>
    <property type="match status" value="1"/>
</dbReference>
<dbReference type="CDD" id="cd00878">
    <property type="entry name" value="Arf_Arl"/>
    <property type="match status" value="1"/>
</dbReference>
<keyword evidence="4" id="KW-0519">Myristate</keyword>
<evidence type="ECO:0000256" key="1">
    <source>
        <dbReference type="ARBA" id="ARBA00004555"/>
    </source>
</evidence>
<dbReference type="FunFam" id="3.40.50.300:FF:003500">
    <property type="entry name" value="ADP-ribosylation factor 1"/>
    <property type="match status" value="1"/>
</dbReference>
<evidence type="ECO:0000256" key="5">
    <source>
        <dbReference type="ARBA" id="ARBA00022741"/>
    </source>
</evidence>
<feature type="binding site" evidence="11">
    <location>
        <position position="53"/>
    </location>
    <ligand>
        <name>GTP</name>
        <dbReference type="ChEBI" id="CHEBI:37565"/>
    </ligand>
</feature>
<gene>
    <name evidence="12" type="ORF">MBJ925_LOCUS25393</name>
    <name evidence="13" type="ORF">SMN809_LOCUS35640</name>
</gene>
<feature type="binding site" evidence="11">
    <location>
        <begin position="109"/>
        <end position="112"/>
    </location>
    <ligand>
        <name>GTP</name>
        <dbReference type="ChEBI" id="CHEBI:37565"/>
    </ligand>
</feature>
<dbReference type="PROSITE" id="PS51419">
    <property type="entry name" value="RAB"/>
    <property type="match status" value="1"/>
</dbReference>
<comment type="subcellular location">
    <subcellularLocation>
        <location evidence="1">Golgi apparatus</location>
    </subcellularLocation>
</comment>
<name>A0A816UUR0_9BILA</name>
<dbReference type="SMART" id="SM00177">
    <property type="entry name" value="ARF"/>
    <property type="match status" value="1"/>
</dbReference>
<accession>A0A816UUR0</accession>
<keyword evidence="7" id="KW-0653">Protein transport</keyword>
<dbReference type="EMBL" id="CAJOBI010085515">
    <property type="protein sequence ID" value="CAF4517077.1"/>
    <property type="molecule type" value="Genomic_DNA"/>
</dbReference>
<evidence type="ECO:0000256" key="3">
    <source>
        <dbReference type="ARBA" id="ARBA00022448"/>
    </source>
</evidence>
<dbReference type="GO" id="GO:0016192">
    <property type="term" value="P:vesicle-mediated transport"/>
    <property type="evidence" value="ECO:0007669"/>
    <property type="project" value="UniProtKB-KW"/>
</dbReference>
<evidence type="ECO:0000313" key="13">
    <source>
        <dbReference type="EMBL" id="CAF4517077.1"/>
    </source>
</evidence>
<dbReference type="Proteomes" id="UP000676336">
    <property type="component" value="Unassembled WGS sequence"/>
</dbReference>
<keyword evidence="6" id="KW-0931">ER-Golgi transport</keyword>
<dbReference type="Proteomes" id="UP000663824">
    <property type="component" value="Unassembled WGS sequence"/>
</dbReference>
<dbReference type="Gene3D" id="3.40.50.300">
    <property type="entry name" value="P-loop containing nucleotide triphosphate hydrolases"/>
    <property type="match status" value="1"/>
</dbReference>
<keyword evidence="10" id="KW-0449">Lipoprotein</keyword>
<keyword evidence="8" id="KW-0333">Golgi apparatus</keyword>